<feature type="region of interest" description="Disordered" evidence="1">
    <location>
        <begin position="98"/>
        <end position="129"/>
    </location>
</feature>
<dbReference type="EMBL" id="AVCH01000182">
    <property type="protein sequence ID" value="KFN45492.1"/>
    <property type="molecule type" value="Genomic_DNA"/>
</dbReference>
<proteinExistence type="predicted"/>
<name>A0A091B1S9_9GAMM</name>
<comment type="caution">
    <text evidence="2">The sequence shown here is derived from an EMBL/GenBank/DDBJ whole genome shotgun (WGS) entry which is preliminary data.</text>
</comment>
<accession>A0A091B1S9</accession>
<evidence type="ECO:0000313" key="2">
    <source>
        <dbReference type="EMBL" id="KFN45492.1"/>
    </source>
</evidence>
<dbReference type="RefSeq" id="WP_043804302.1">
    <property type="nucleotide sequence ID" value="NZ_AVCH01000182.1"/>
</dbReference>
<protein>
    <submittedName>
        <fullName evidence="2">Uncharacterized protein</fullName>
    </submittedName>
</protein>
<reference evidence="2 3" key="1">
    <citation type="submission" date="2013-09" db="EMBL/GenBank/DDBJ databases">
        <title>Genome sequencing of Arenimonas malthae.</title>
        <authorList>
            <person name="Chen F."/>
            <person name="Wang G."/>
        </authorList>
    </citation>
    <scope>NUCLEOTIDE SEQUENCE [LARGE SCALE GENOMIC DNA]</scope>
    <source>
        <strain evidence="2 3">CC-JY-1</strain>
    </source>
</reference>
<keyword evidence="3" id="KW-1185">Reference proteome</keyword>
<organism evidence="2 3">
    <name type="scientific">Arenimonas malthae CC-JY-1</name>
    <dbReference type="NCBI Taxonomy" id="1384054"/>
    <lineage>
        <taxon>Bacteria</taxon>
        <taxon>Pseudomonadati</taxon>
        <taxon>Pseudomonadota</taxon>
        <taxon>Gammaproteobacteria</taxon>
        <taxon>Lysobacterales</taxon>
        <taxon>Lysobacteraceae</taxon>
        <taxon>Arenimonas</taxon>
    </lineage>
</organism>
<evidence type="ECO:0000256" key="1">
    <source>
        <dbReference type="SAM" id="MobiDB-lite"/>
    </source>
</evidence>
<gene>
    <name evidence="2" type="ORF">N790_02465</name>
</gene>
<dbReference type="STRING" id="1384054.N790_02465"/>
<sequence>MSLAAKIAAAQAAEAECQRRREAIAEARAHLAAEVKRTATPGRIVLSGLALGFAVGFREPKAGPSLAGKVLGGPLFSMVLDAVLPGIVAGITAAAGLQEPNEDADTEDAQEPADESEAGDDAEATRGAA</sequence>
<evidence type="ECO:0000313" key="3">
    <source>
        <dbReference type="Proteomes" id="UP000029392"/>
    </source>
</evidence>
<dbReference type="OrthoDB" id="6027991at2"/>
<dbReference type="PATRIC" id="fig|1384054.3.peg.2142"/>
<dbReference type="AlphaFoldDB" id="A0A091B1S9"/>
<dbReference type="Proteomes" id="UP000029392">
    <property type="component" value="Unassembled WGS sequence"/>
</dbReference>
<feature type="compositionally biased region" description="Acidic residues" evidence="1">
    <location>
        <begin position="100"/>
        <end position="122"/>
    </location>
</feature>